<feature type="non-terminal residue" evidence="6">
    <location>
        <position position="150"/>
    </location>
</feature>
<keyword evidence="2" id="KW-0378">Hydrolase</keyword>
<proteinExistence type="predicted"/>
<evidence type="ECO:0000256" key="1">
    <source>
        <dbReference type="ARBA" id="ARBA00022670"/>
    </source>
</evidence>
<dbReference type="GO" id="GO:0000139">
    <property type="term" value="C:Golgi membrane"/>
    <property type="evidence" value="ECO:0007669"/>
    <property type="project" value="TreeGrafter"/>
</dbReference>
<keyword evidence="4" id="KW-0472">Membrane</keyword>
<keyword evidence="4" id="KW-1133">Transmembrane helix</keyword>
<dbReference type="AlphaFoldDB" id="A0A0B6Y9W2"/>
<dbReference type="GO" id="GO:0004252">
    <property type="term" value="F:serine-type endopeptidase activity"/>
    <property type="evidence" value="ECO:0007669"/>
    <property type="project" value="InterPro"/>
</dbReference>
<dbReference type="PANTHER" id="PTHR42884">
    <property type="entry name" value="PROPROTEIN CONVERTASE SUBTILISIN/KEXIN-RELATED"/>
    <property type="match status" value="1"/>
</dbReference>
<sequence>IDWTFTSVRCWGETPTGNWRLVVIDHDDNLFDEGEVTKWRLTLFGTPMTREEFVKRQILVESAMSGEFLQANDLPCQPAQKFKDYSSVSDRTLKIFILFGAFCFIMAIYETLEYMFCYNDEKKETARNRLALQQDEQQDRAPAGQLDHNA</sequence>
<gene>
    <name evidence="6" type="primary">ORF19213</name>
</gene>
<dbReference type="Gene3D" id="2.60.120.260">
    <property type="entry name" value="Galactose-binding domain-like"/>
    <property type="match status" value="1"/>
</dbReference>
<dbReference type="Pfam" id="PF01483">
    <property type="entry name" value="P_proprotein"/>
    <property type="match status" value="1"/>
</dbReference>
<keyword evidence="1" id="KW-0645">Protease</keyword>
<name>A0A0B6Y9W2_9EUPU</name>
<feature type="domain" description="P/Homo B" evidence="5">
    <location>
        <begin position="1"/>
        <end position="49"/>
    </location>
</feature>
<keyword evidence="3" id="KW-0720">Serine protease</keyword>
<reference evidence="6" key="1">
    <citation type="submission" date="2014-12" db="EMBL/GenBank/DDBJ databases">
        <title>Insight into the proteome of Arion vulgaris.</title>
        <authorList>
            <person name="Aradska J."/>
            <person name="Bulat T."/>
            <person name="Smidak R."/>
            <person name="Sarate P."/>
            <person name="Gangsoo J."/>
            <person name="Sialana F."/>
            <person name="Bilban M."/>
            <person name="Lubec G."/>
        </authorList>
    </citation>
    <scope>NUCLEOTIDE SEQUENCE</scope>
    <source>
        <tissue evidence="6">Skin</tissue>
    </source>
</reference>
<dbReference type="EMBL" id="HACG01006272">
    <property type="protein sequence ID" value="CEK53137.1"/>
    <property type="molecule type" value="Transcribed_RNA"/>
</dbReference>
<organism evidence="6">
    <name type="scientific">Arion vulgaris</name>
    <dbReference type="NCBI Taxonomy" id="1028688"/>
    <lineage>
        <taxon>Eukaryota</taxon>
        <taxon>Metazoa</taxon>
        <taxon>Spiralia</taxon>
        <taxon>Lophotrochozoa</taxon>
        <taxon>Mollusca</taxon>
        <taxon>Gastropoda</taxon>
        <taxon>Heterobranchia</taxon>
        <taxon>Euthyneura</taxon>
        <taxon>Panpulmonata</taxon>
        <taxon>Eupulmonata</taxon>
        <taxon>Stylommatophora</taxon>
        <taxon>Helicina</taxon>
        <taxon>Arionoidea</taxon>
        <taxon>Arionidae</taxon>
        <taxon>Arion</taxon>
    </lineage>
</organism>
<evidence type="ECO:0000256" key="4">
    <source>
        <dbReference type="SAM" id="Phobius"/>
    </source>
</evidence>
<dbReference type="InterPro" id="IPR008979">
    <property type="entry name" value="Galactose-bd-like_sf"/>
</dbReference>
<evidence type="ECO:0000256" key="2">
    <source>
        <dbReference type="ARBA" id="ARBA00022801"/>
    </source>
</evidence>
<keyword evidence="4" id="KW-0812">Transmembrane</keyword>
<dbReference type="GO" id="GO:0005802">
    <property type="term" value="C:trans-Golgi network"/>
    <property type="evidence" value="ECO:0007669"/>
    <property type="project" value="TreeGrafter"/>
</dbReference>
<accession>A0A0B6Y9W2</accession>
<evidence type="ECO:0000313" key="6">
    <source>
        <dbReference type="EMBL" id="CEK53137.1"/>
    </source>
</evidence>
<dbReference type="SUPFAM" id="SSF49785">
    <property type="entry name" value="Galactose-binding domain-like"/>
    <property type="match status" value="1"/>
</dbReference>
<dbReference type="GO" id="GO:0016485">
    <property type="term" value="P:protein processing"/>
    <property type="evidence" value="ECO:0007669"/>
    <property type="project" value="TreeGrafter"/>
</dbReference>
<protein>
    <recommendedName>
        <fullName evidence="5">P/Homo B domain-containing protein</fullName>
    </recommendedName>
</protein>
<dbReference type="PROSITE" id="PS51829">
    <property type="entry name" value="P_HOMO_B"/>
    <property type="match status" value="1"/>
</dbReference>
<feature type="transmembrane region" description="Helical" evidence="4">
    <location>
        <begin position="92"/>
        <end position="109"/>
    </location>
</feature>
<evidence type="ECO:0000256" key="3">
    <source>
        <dbReference type="ARBA" id="ARBA00022825"/>
    </source>
</evidence>
<dbReference type="InterPro" id="IPR002884">
    <property type="entry name" value="P_dom"/>
</dbReference>
<dbReference type="PANTHER" id="PTHR42884:SF28">
    <property type="entry name" value="PROPROTEIN CONVERTASE SUBTILISIN_KEXIN TYPE 7"/>
    <property type="match status" value="1"/>
</dbReference>
<evidence type="ECO:0000259" key="5">
    <source>
        <dbReference type="PROSITE" id="PS51829"/>
    </source>
</evidence>
<feature type="non-terminal residue" evidence="6">
    <location>
        <position position="1"/>
    </location>
</feature>